<evidence type="ECO:0000313" key="4">
    <source>
        <dbReference type="EMBL" id="KAK4879970.1"/>
    </source>
</evidence>
<name>A0AAN7P3U3_9COLE</name>
<evidence type="ECO:0000313" key="5">
    <source>
        <dbReference type="Proteomes" id="UP001353858"/>
    </source>
</evidence>
<dbReference type="SUPFAM" id="SSF53901">
    <property type="entry name" value="Thiolase-like"/>
    <property type="match status" value="2"/>
</dbReference>
<dbReference type="AlphaFoldDB" id="A0AAN7P3U3"/>
<organism evidence="4 5">
    <name type="scientific">Aquatica leii</name>
    <dbReference type="NCBI Taxonomy" id="1421715"/>
    <lineage>
        <taxon>Eukaryota</taxon>
        <taxon>Metazoa</taxon>
        <taxon>Ecdysozoa</taxon>
        <taxon>Arthropoda</taxon>
        <taxon>Hexapoda</taxon>
        <taxon>Insecta</taxon>
        <taxon>Pterygota</taxon>
        <taxon>Neoptera</taxon>
        <taxon>Endopterygota</taxon>
        <taxon>Coleoptera</taxon>
        <taxon>Polyphaga</taxon>
        <taxon>Elateriformia</taxon>
        <taxon>Elateroidea</taxon>
        <taxon>Lampyridae</taxon>
        <taxon>Luciolinae</taxon>
        <taxon>Aquatica</taxon>
    </lineage>
</organism>
<dbReference type="CDD" id="cd00829">
    <property type="entry name" value="SCP-x_thiolase"/>
    <property type="match status" value="1"/>
</dbReference>
<dbReference type="InterPro" id="IPR020615">
    <property type="entry name" value="Thiolase_acyl_enz_int_AS"/>
</dbReference>
<dbReference type="Pfam" id="PF22691">
    <property type="entry name" value="Thiolase_C_1"/>
    <property type="match status" value="1"/>
</dbReference>
<protein>
    <recommendedName>
        <fullName evidence="6">Propanoyl-CoA C-acyltransferase</fullName>
    </recommendedName>
</protein>
<reference evidence="5" key="1">
    <citation type="submission" date="2023-01" db="EMBL/GenBank/DDBJ databases">
        <title>Key to firefly adult light organ development and bioluminescence: homeobox transcription factors regulate luciferase expression and transportation to peroxisome.</title>
        <authorList>
            <person name="Fu X."/>
        </authorList>
    </citation>
    <scope>NUCLEOTIDE SEQUENCE [LARGE SCALE GENOMIC DNA]</scope>
</reference>
<evidence type="ECO:0000259" key="3">
    <source>
        <dbReference type="Pfam" id="PF22691"/>
    </source>
</evidence>
<dbReference type="PANTHER" id="PTHR42870:SF1">
    <property type="entry name" value="NON-SPECIFIC LIPID-TRANSFER PROTEIN-LIKE 2"/>
    <property type="match status" value="1"/>
</dbReference>
<proteinExistence type="predicted"/>
<evidence type="ECO:0008006" key="6">
    <source>
        <dbReference type="Google" id="ProtNLM"/>
    </source>
</evidence>
<evidence type="ECO:0000259" key="2">
    <source>
        <dbReference type="Pfam" id="PF00108"/>
    </source>
</evidence>
<dbReference type="FunFam" id="3.40.47.10:FF:000126">
    <property type="entry name" value="Protein CBG20965"/>
    <property type="match status" value="1"/>
</dbReference>
<dbReference type="InterPro" id="IPR020616">
    <property type="entry name" value="Thiolase_N"/>
</dbReference>
<keyword evidence="5" id="KW-1185">Reference proteome</keyword>
<gene>
    <name evidence="4" type="ORF">RN001_008116</name>
</gene>
<comment type="caution">
    <text evidence="4">The sequence shown here is derived from an EMBL/GenBank/DDBJ whole genome shotgun (WGS) entry which is preliminary data.</text>
</comment>
<feature type="domain" description="Thiolase N-terminal" evidence="2">
    <location>
        <begin position="4"/>
        <end position="227"/>
    </location>
</feature>
<dbReference type="PANTHER" id="PTHR42870">
    <property type="entry name" value="ACETYL-COA C-ACETYLTRANSFERASE"/>
    <property type="match status" value="1"/>
</dbReference>
<dbReference type="InterPro" id="IPR055140">
    <property type="entry name" value="Thiolase_C_2"/>
</dbReference>
<dbReference type="Proteomes" id="UP001353858">
    <property type="component" value="Unassembled WGS sequence"/>
</dbReference>
<dbReference type="InterPro" id="IPR016039">
    <property type="entry name" value="Thiolase-like"/>
</dbReference>
<dbReference type="PROSITE" id="PS00098">
    <property type="entry name" value="THIOLASE_1"/>
    <property type="match status" value="1"/>
</dbReference>
<dbReference type="GO" id="GO:0016747">
    <property type="term" value="F:acyltransferase activity, transferring groups other than amino-acyl groups"/>
    <property type="evidence" value="ECO:0007669"/>
    <property type="project" value="InterPro"/>
</dbReference>
<accession>A0AAN7P3U3</accession>
<dbReference type="EMBL" id="JARPUR010000003">
    <property type="protein sequence ID" value="KAK4879970.1"/>
    <property type="molecule type" value="Genomic_DNA"/>
</dbReference>
<sequence>MGKVYVIGVGMTKFERPGVRNDPFPVLAKEALERALADAKIPYTEIEQAFTSYIYGKSTCGQRALYEVGMSGIPIINVNNNCASGSTAVLLAKEAVEYGIKDCVLALGFEKMKKGSLVFDYPQMTSPLKRHIKRLYSITGKTNAPLATVLFGSIAIEHMQKYESSIEHFAKIAYKNHKHGSVNPYSQSQKAYTLEEILNSRTIYGPLTKLQCCATTDGAAAAIFASERFVIKHGLQQQAVEVLGMEMATDLPSTLTDNSYMTIGGCELSKLAAYKVYQKTKIHPTDVDVVELHDCFSSHELVLYELLGLCPPGKAAELIDRNDNTYGGKYVVNPSGGLIGKGHPLGATGIAQCAELCWQLRGEAGMRQVKGAKLALQHNYGWGGAVIVGLYSLGFSTQSINEHRFIKASDSSQKLLTKLIQTIIFMKKESIFKNDTGVIGLELKKLSGEVHSWNIKITNTKVVIEENNEKARPNIVFAVLEEDVAKLLKDFKDIENIESNNKSMLKLSQIYFSILQKLSMKCKI</sequence>
<evidence type="ECO:0000256" key="1">
    <source>
        <dbReference type="ARBA" id="ARBA00022679"/>
    </source>
</evidence>
<feature type="domain" description="Thiolase C-terminal" evidence="3">
    <location>
        <begin position="271"/>
        <end position="381"/>
    </location>
</feature>
<dbReference type="Pfam" id="PF00108">
    <property type="entry name" value="Thiolase_N"/>
    <property type="match status" value="1"/>
</dbReference>
<dbReference type="Gene3D" id="3.40.47.10">
    <property type="match status" value="1"/>
</dbReference>
<keyword evidence="1" id="KW-0808">Transferase</keyword>
<dbReference type="NCBIfam" id="NF006102">
    <property type="entry name" value="PRK08256.1"/>
    <property type="match status" value="1"/>
</dbReference>